<evidence type="ECO:0000313" key="3">
    <source>
        <dbReference type="Proteomes" id="UP001497644"/>
    </source>
</evidence>
<reference evidence="2" key="1">
    <citation type="submission" date="2024-04" db="EMBL/GenBank/DDBJ databases">
        <authorList>
            <consortium name="Molecular Ecology Group"/>
        </authorList>
    </citation>
    <scope>NUCLEOTIDE SEQUENCE</scope>
</reference>
<evidence type="ECO:0000256" key="1">
    <source>
        <dbReference type="SAM" id="Coils"/>
    </source>
</evidence>
<dbReference type="EMBL" id="CAXIPU020000957">
    <property type="protein sequence ID" value="CAL1672799.1"/>
    <property type="molecule type" value="Genomic_DNA"/>
</dbReference>
<accession>A0AAV2MZ69</accession>
<sequence>MEVDHTDNVVDHLQLDNQNCTPMEVDHTVEINIAETTRNNRNEEVAMTTNKKCYPSGKKLFGNFGSELTDDEEWLNKENQCPLFVDNYSQEVEIKTKVHKKRKEKLQKKCTPQIIYNEDEIDEMEELKKENLRLKKLLEQRKRKQKKSMLCWSVAILKFEK</sequence>
<dbReference type="Proteomes" id="UP001497644">
    <property type="component" value="Unassembled WGS sequence"/>
</dbReference>
<feature type="coiled-coil region" evidence="1">
    <location>
        <begin position="117"/>
        <end position="147"/>
    </location>
</feature>
<protein>
    <submittedName>
        <fullName evidence="2">Uncharacterized protein</fullName>
    </submittedName>
</protein>
<keyword evidence="1" id="KW-0175">Coiled coil</keyword>
<keyword evidence="3" id="KW-1185">Reference proteome</keyword>
<dbReference type="AlphaFoldDB" id="A0AAV2MZ69"/>
<proteinExistence type="predicted"/>
<name>A0AAV2MZ69_9HYME</name>
<organism evidence="2 3">
    <name type="scientific">Lasius platythorax</name>
    <dbReference type="NCBI Taxonomy" id="488582"/>
    <lineage>
        <taxon>Eukaryota</taxon>
        <taxon>Metazoa</taxon>
        <taxon>Ecdysozoa</taxon>
        <taxon>Arthropoda</taxon>
        <taxon>Hexapoda</taxon>
        <taxon>Insecta</taxon>
        <taxon>Pterygota</taxon>
        <taxon>Neoptera</taxon>
        <taxon>Endopterygota</taxon>
        <taxon>Hymenoptera</taxon>
        <taxon>Apocrita</taxon>
        <taxon>Aculeata</taxon>
        <taxon>Formicoidea</taxon>
        <taxon>Formicidae</taxon>
        <taxon>Formicinae</taxon>
        <taxon>Lasius</taxon>
        <taxon>Lasius</taxon>
    </lineage>
</organism>
<comment type="caution">
    <text evidence="2">The sequence shown here is derived from an EMBL/GenBank/DDBJ whole genome shotgun (WGS) entry which is preliminary data.</text>
</comment>
<gene>
    <name evidence="2" type="ORF">LPLAT_LOCUS11761</name>
</gene>
<evidence type="ECO:0000313" key="2">
    <source>
        <dbReference type="EMBL" id="CAL1672799.1"/>
    </source>
</evidence>